<comment type="caution">
    <text evidence="7">The sequence shown here is derived from an EMBL/GenBank/DDBJ whole genome shotgun (WGS) entry which is preliminary data.</text>
</comment>
<evidence type="ECO:0000256" key="1">
    <source>
        <dbReference type="ARBA" id="ARBA00022500"/>
    </source>
</evidence>
<dbReference type="PIRSF" id="PIRSF000876">
    <property type="entry name" value="RR_chemtxs_CheB"/>
    <property type="match status" value="1"/>
</dbReference>
<dbReference type="CDD" id="cd16432">
    <property type="entry name" value="CheB_Rec"/>
    <property type="match status" value="1"/>
</dbReference>
<evidence type="ECO:0000313" key="7">
    <source>
        <dbReference type="EMBL" id="GGC09818.1"/>
    </source>
</evidence>
<evidence type="ECO:0000256" key="4">
    <source>
        <dbReference type="ARBA" id="ARBA00048267"/>
    </source>
</evidence>
<dbReference type="SUPFAM" id="SSF52738">
    <property type="entry name" value="Methylesterase CheB, C-terminal domain"/>
    <property type="match status" value="1"/>
</dbReference>
<gene>
    <name evidence="7" type="primary">cheB1</name>
    <name evidence="7" type="ORF">GCM10011363_28070</name>
</gene>
<feature type="active site" evidence="5">
    <location>
        <position position="281"/>
    </location>
</feature>
<dbReference type="SUPFAM" id="SSF52172">
    <property type="entry name" value="CheY-like"/>
    <property type="match status" value="1"/>
</dbReference>
<dbReference type="EMBL" id="BMFC01000007">
    <property type="protein sequence ID" value="GGC09818.1"/>
    <property type="molecule type" value="Genomic_DNA"/>
</dbReference>
<dbReference type="PROSITE" id="PS50122">
    <property type="entry name" value="CHEB"/>
    <property type="match status" value="1"/>
</dbReference>
<reference evidence="8" key="1">
    <citation type="journal article" date="2019" name="Int. J. Syst. Evol. Microbiol.">
        <title>The Global Catalogue of Microorganisms (GCM) 10K type strain sequencing project: providing services to taxonomists for standard genome sequencing and annotation.</title>
        <authorList>
            <consortium name="The Broad Institute Genomics Platform"/>
            <consortium name="The Broad Institute Genome Sequencing Center for Infectious Disease"/>
            <person name="Wu L."/>
            <person name="Ma J."/>
        </authorList>
    </citation>
    <scope>NUCLEOTIDE SEQUENCE [LARGE SCALE GENOMIC DNA]</scope>
    <source>
        <strain evidence="8">CGMCC 1.12478</strain>
    </source>
</reference>
<organism evidence="7 8">
    <name type="scientific">Marivita lacus</name>
    <dbReference type="NCBI Taxonomy" id="1323742"/>
    <lineage>
        <taxon>Bacteria</taxon>
        <taxon>Pseudomonadati</taxon>
        <taxon>Pseudomonadota</taxon>
        <taxon>Alphaproteobacteria</taxon>
        <taxon>Rhodobacterales</taxon>
        <taxon>Roseobacteraceae</taxon>
        <taxon>Marivita</taxon>
    </lineage>
</organism>
<name>A0ABQ1KXX5_9RHOB</name>
<dbReference type="Pfam" id="PF01339">
    <property type="entry name" value="CheB_methylest"/>
    <property type="match status" value="1"/>
</dbReference>
<evidence type="ECO:0000259" key="6">
    <source>
        <dbReference type="PROSITE" id="PS50122"/>
    </source>
</evidence>
<evidence type="ECO:0000313" key="8">
    <source>
        <dbReference type="Proteomes" id="UP000645462"/>
    </source>
</evidence>
<dbReference type="Gene3D" id="3.40.50.180">
    <property type="entry name" value="Methylesterase CheB, C-terminal domain"/>
    <property type="match status" value="1"/>
</dbReference>
<feature type="active site" evidence="5">
    <location>
        <position position="160"/>
    </location>
</feature>
<dbReference type="Proteomes" id="UP000645462">
    <property type="component" value="Unassembled WGS sequence"/>
</dbReference>
<feature type="domain" description="CheB-type methylesterase" evidence="6">
    <location>
        <begin position="148"/>
        <end position="339"/>
    </location>
</feature>
<accession>A0ABQ1KXX5</accession>
<evidence type="ECO:0000256" key="2">
    <source>
        <dbReference type="ARBA" id="ARBA00022801"/>
    </source>
</evidence>
<dbReference type="EC" id="3.1.1.61" evidence="3"/>
<dbReference type="PANTHER" id="PTHR42872:SF6">
    <property type="entry name" value="PROTEIN-GLUTAMATE METHYLESTERASE_PROTEIN-GLUTAMINE GLUTAMINASE"/>
    <property type="match status" value="1"/>
</dbReference>
<dbReference type="InterPro" id="IPR011006">
    <property type="entry name" value="CheY-like_superfamily"/>
</dbReference>
<dbReference type="InterPro" id="IPR000673">
    <property type="entry name" value="Sig_transdc_resp-reg_Me-estase"/>
</dbReference>
<feature type="active site" evidence="5">
    <location>
        <position position="186"/>
    </location>
</feature>
<comment type="catalytic activity">
    <reaction evidence="4">
        <text>[protein]-L-glutamate 5-O-methyl ester + H2O = L-glutamyl-[protein] + methanol + H(+)</text>
        <dbReference type="Rhea" id="RHEA:23236"/>
        <dbReference type="Rhea" id="RHEA-COMP:10208"/>
        <dbReference type="Rhea" id="RHEA-COMP:10311"/>
        <dbReference type="ChEBI" id="CHEBI:15377"/>
        <dbReference type="ChEBI" id="CHEBI:15378"/>
        <dbReference type="ChEBI" id="CHEBI:17790"/>
        <dbReference type="ChEBI" id="CHEBI:29973"/>
        <dbReference type="ChEBI" id="CHEBI:82795"/>
        <dbReference type="EC" id="3.1.1.61"/>
    </reaction>
</comment>
<evidence type="ECO:0000256" key="3">
    <source>
        <dbReference type="ARBA" id="ARBA00039140"/>
    </source>
</evidence>
<keyword evidence="2 5" id="KW-0378">Hydrolase</keyword>
<sequence length="342" mass="35748">MSATRIVLVAKSPLSRSLILRLLTALPGVEILGEATTFAEATSMIKAMRPDLAVLGPSFATSGDARHLRDLLGTVRCRWIEIAGLHADAGADGLVRDGRHLPVLLHGMTQTQAENALSEVMAAPFDWTISEDITSKNCRAVGPEQSQAEPTNRFILIGASTGGVDALLQILGDFPADCPPTAIVQHTGRGYSGSLIQLLAQRCRAKVVAPRDGMELRRGMVTVAAGGEAHLRIAAGSALRCQLHQGMPVSGHMPSVDALFTSAVPWAGRAVAVILTGMGSDGAKGLLDLRRAGATTIGQDETTSLVYGMPKAAWNLGAVESRLALSDIASAVLNACHVGSLK</sequence>
<dbReference type="InterPro" id="IPR008248">
    <property type="entry name" value="CheB-like"/>
</dbReference>
<proteinExistence type="predicted"/>
<dbReference type="RefSeq" id="WP_188482685.1">
    <property type="nucleotide sequence ID" value="NZ_BMFC01000007.1"/>
</dbReference>
<evidence type="ECO:0000256" key="5">
    <source>
        <dbReference type="PROSITE-ProRule" id="PRU00050"/>
    </source>
</evidence>
<keyword evidence="8" id="KW-1185">Reference proteome</keyword>
<keyword evidence="1 5" id="KW-0145">Chemotaxis</keyword>
<dbReference type="PANTHER" id="PTHR42872">
    <property type="entry name" value="PROTEIN-GLUTAMATE METHYLESTERASE/PROTEIN-GLUTAMINE GLUTAMINASE"/>
    <property type="match status" value="1"/>
</dbReference>
<protein>
    <recommendedName>
        <fullName evidence="3">protein-glutamate methylesterase</fullName>
        <ecNumber evidence="3">3.1.1.61</ecNumber>
    </recommendedName>
</protein>
<dbReference type="InterPro" id="IPR035909">
    <property type="entry name" value="CheB_C"/>
</dbReference>